<keyword evidence="2" id="KW-1185">Reference proteome</keyword>
<evidence type="ECO:0000313" key="2">
    <source>
        <dbReference type="Proteomes" id="UP000243250"/>
    </source>
</evidence>
<organism evidence="1 2">
    <name type="scientific">Halogeometricum limi</name>
    <dbReference type="NCBI Taxonomy" id="555875"/>
    <lineage>
        <taxon>Archaea</taxon>
        <taxon>Methanobacteriati</taxon>
        <taxon>Methanobacteriota</taxon>
        <taxon>Stenosarchaea group</taxon>
        <taxon>Halobacteria</taxon>
        <taxon>Halobacteriales</taxon>
        <taxon>Haloferacaceae</taxon>
        <taxon>Halogeometricum</taxon>
    </lineage>
</organism>
<sequence length="169" mass="19311">MQETVGRRQQTRAPKTDAFARGRTVEVWVRRTADRRADELPCVAQLRRLERAGAVDDVVVREWDQTVPVERPRGVRETFLRERIADFREWAWLTGAELPAFEHVETVGVGRMGPERTEQFLPPFAVAVYDDGILTAVLPHERGGHTTTVTDWLDRPEEAVRPTEPLVVC</sequence>
<protein>
    <submittedName>
        <fullName evidence="1">Uncharacterized protein</fullName>
    </submittedName>
</protein>
<dbReference type="STRING" id="555875.SAMN04488124_1656"/>
<dbReference type="Pfam" id="PF20575">
    <property type="entry name" value="HTH_63"/>
    <property type="match status" value="1"/>
</dbReference>
<dbReference type="RefSeq" id="WP_139229700.1">
    <property type="nucleotide sequence ID" value="NZ_FOYS01000002.1"/>
</dbReference>
<dbReference type="Proteomes" id="UP000243250">
    <property type="component" value="Unassembled WGS sequence"/>
</dbReference>
<evidence type="ECO:0000313" key="1">
    <source>
        <dbReference type="EMBL" id="SFR46813.1"/>
    </source>
</evidence>
<dbReference type="AlphaFoldDB" id="A0A1I6GX26"/>
<proteinExistence type="predicted"/>
<dbReference type="EMBL" id="FOYS01000002">
    <property type="protein sequence ID" value="SFR46813.1"/>
    <property type="molecule type" value="Genomic_DNA"/>
</dbReference>
<dbReference type="OrthoDB" id="241883at2157"/>
<accession>A0A1I6GX26</accession>
<reference evidence="2" key="1">
    <citation type="submission" date="2016-10" db="EMBL/GenBank/DDBJ databases">
        <authorList>
            <person name="Varghese N."/>
            <person name="Submissions S."/>
        </authorList>
    </citation>
    <scope>NUCLEOTIDE SEQUENCE [LARGE SCALE GENOMIC DNA]</scope>
    <source>
        <strain evidence="2">CGMCC 1.8711</strain>
    </source>
</reference>
<dbReference type="InterPro" id="IPR046783">
    <property type="entry name" value="HTH_63"/>
</dbReference>
<gene>
    <name evidence="1" type="ORF">SAMN04488124_1656</name>
</gene>
<name>A0A1I6GX26_9EURY</name>